<accession>A0ABV0ASG4</accession>
<keyword evidence="5" id="KW-0408">Iron</keyword>
<dbReference type="InterPro" id="IPR051323">
    <property type="entry name" value="AtsK-like"/>
</dbReference>
<evidence type="ECO:0000256" key="3">
    <source>
        <dbReference type="ARBA" id="ARBA00022964"/>
    </source>
</evidence>
<dbReference type="Proteomes" id="UP001447516">
    <property type="component" value="Unassembled WGS sequence"/>
</dbReference>
<dbReference type="Pfam" id="PF02668">
    <property type="entry name" value="TauD"/>
    <property type="match status" value="1"/>
</dbReference>
<proteinExistence type="inferred from homology"/>
<feature type="domain" description="TauD/TfdA-like" evidence="6">
    <location>
        <begin position="23"/>
        <end position="57"/>
    </location>
</feature>
<dbReference type="RefSeq" id="WP_346228147.1">
    <property type="nucleotide sequence ID" value="NZ_JBDJAW010000021.1"/>
</dbReference>
<comment type="similarity">
    <text evidence="1">Belongs to the TfdA dioxygenase family.</text>
</comment>
<keyword evidence="2" id="KW-0479">Metal-binding</keyword>
<reference evidence="7 8" key="1">
    <citation type="submission" date="2024-05" db="EMBL/GenBank/DDBJ databases">
        <title>Microbispora sp.ZYX-F-249.</title>
        <authorList>
            <person name="Xie H."/>
        </authorList>
    </citation>
    <scope>NUCLEOTIDE SEQUENCE [LARGE SCALE GENOMIC DNA]</scope>
    <source>
        <strain evidence="7 8">ZYX-F-249</strain>
    </source>
</reference>
<protein>
    <submittedName>
        <fullName evidence="7">TauD/TfdA family dioxygenase</fullName>
    </submittedName>
</protein>
<keyword evidence="3 7" id="KW-0223">Dioxygenase</keyword>
<dbReference type="SUPFAM" id="SSF51197">
    <property type="entry name" value="Clavaminate synthase-like"/>
    <property type="match status" value="1"/>
</dbReference>
<dbReference type="EMBL" id="JBDJAW010000021">
    <property type="protein sequence ID" value="MEN3538198.1"/>
    <property type="molecule type" value="Genomic_DNA"/>
</dbReference>
<gene>
    <name evidence="7" type="ORF">AAH991_24005</name>
</gene>
<dbReference type="PANTHER" id="PTHR30468:SF1">
    <property type="entry name" value="ALPHA-KETOGLUTARATE-DEPENDENT SULFONATE DIOXYGENASE"/>
    <property type="match status" value="1"/>
</dbReference>
<evidence type="ECO:0000256" key="4">
    <source>
        <dbReference type="ARBA" id="ARBA00023002"/>
    </source>
</evidence>
<evidence type="ECO:0000256" key="1">
    <source>
        <dbReference type="ARBA" id="ARBA00005896"/>
    </source>
</evidence>
<evidence type="ECO:0000259" key="6">
    <source>
        <dbReference type="Pfam" id="PF02668"/>
    </source>
</evidence>
<dbReference type="InterPro" id="IPR042098">
    <property type="entry name" value="TauD-like_sf"/>
</dbReference>
<evidence type="ECO:0000256" key="5">
    <source>
        <dbReference type="ARBA" id="ARBA00023004"/>
    </source>
</evidence>
<name>A0ABV0ASG4_9ACTN</name>
<comment type="caution">
    <text evidence="7">The sequence shown here is derived from an EMBL/GenBank/DDBJ whole genome shotgun (WGS) entry which is preliminary data.</text>
</comment>
<evidence type="ECO:0000313" key="7">
    <source>
        <dbReference type="EMBL" id="MEN3538198.1"/>
    </source>
</evidence>
<sequence>MEHPVVRVHPETGRKGIFVSPGFTWRVGDVAVWDNRSTAHYANREGGDAHRVMHRITLRGDRPYGPGRSGGTDG</sequence>
<keyword evidence="8" id="KW-1185">Reference proteome</keyword>
<dbReference type="InterPro" id="IPR003819">
    <property type="entry name" value="TauD/TfdA-like"/>
</dbReference>
<evidence type="ECO:0000313" key="8">
    <source>
        <dbReference type="Proteomes" id="UP001447516"/>
    </source>
</evidence>
<dbReference type="PANTHER" id="PTHR30468">
    <property type="entry name" value="ALPHA-KETOGLUTARATE-DEPENDENT SULFONATE DIOXYGENASE"/>
    <property type="match status" value="1"/>
</dbReference>
<dbReference type="GO" id="GO:0051213">
    <property type="term" value="F:dioxygenase activity"/>
    <property type="evidence" value="ECO:0007669"/>
    <property type="project" value="UniProtKB-KW"/>
</dbReference>
<keyword evidence="4" id="KW-0560">Oxidoreductase</keyword>
<evidence type="ECO:0000256" key="2">
    <source>
        <dbReference type="ARBA" id="ARBA00022723"/>
    </source>
</evidence>
<dbReference type="Gene3D" id="3.60.130.10">
    <property type="entry name" value="Clavaminate synthase-like"/>
    <property type="match status" value="2"/>
</dbReference>
<organism evidence="7 8">
    <name type="scientific">Microbispora maris</name>
    <dbReference type="NCBI Taxonomy" id="3144104"/>
    <lineage>
        <taxon>Bacteria</taxon>
        <taxon>Bacillati</taxon>
        <taxon>Actinomycetota</taxon>
        <taxon>Actinomycetes</taxon>
        <taxon>Streptosporangiales</taxon>
        <taxon>Streptosporangiaceae</taxon>
        <taxon>Microbispora</taxon>
    </lineage>
</organism>